<protein>
    <submittedName>
        <fullName evidence="1">Uncharacterized protein</fullName>
    </submittedName>
</protein>
<evidence type="ECO:0000313" key="1">
    <source>
        <dbReference type="EMBL" id="MBX46021.1"/>
    </source>
</evidence>
<name>A0A2P2NUJ1_RHIMU</name>
<organism evidence="1">
    <name type="scientific">Rhizophora mucronata</name>
    <name type="common">Asiatic mangrove</name>
    <dbReference type="NCBI Taxonomy" id="61149"/>
    <lineage>
        <taxon>Eukaryota</taxon>
        <taxon>Viridiplantae</taxon>
        <taxon>Streptophyta</taxon>
        <taxon>Embryophyta</taxon>
        <taxon>Tracheophyta</taxon>
        <taxon>Spermatophyta</taxon>
        <taxon>Magnoliopsida</taxon>
        <taxon>eudicotyledons</taxon>
        <taxon>Gunneridae</taxon>
        <taxon>Pentapetalae</taxon>
        <taxon>rosids</taxon>
        <taxon>fabids</taxon>
        <taxon>Malpighiales</taxon>
        <taxon>Rhizophoraceae</taxon>
        <taxon>Rhizophora</taxon>
    </lineage>
</organism>
<accession>A0A2P2NUJ1</accession>
<proteinExistence type="predicted"/>
<sequence>MLAARLYALAIQDSTRKGNLR</sequence>
<dbReference type="AlphaFoldDB" id="A0A2P2NUJ1"/>
<dbReference type="EMBL" id="GGEC01065537">
    <property type="protein sequence ID" value="MBX46021.1"/>
    <property type="molecule type" value="Transcribed_RNA"/>
</dbReference>
<reference evidence="1" key="1">
    <citation type="submission" date="2018-02" db="EMBL/GenBank/DDBJ databases">
        <title>Rhizophora mucronata_Transcriptome.</title>
        <authorList>
            <person name="Meera S.P."/>
            <person name="Sreeshan A."/>
            <person name="Augustine A."/>
        </authorList>
    </citation>
    <scope>NUCLEOTIDE SEQUENCE</scope>
    <source>
        <tissue evidence="1">Leaf</tissue>
    </source>
</reference>